<dbReference type="Proteomes" id="UP000034022">
    <property type="component" value="Unassembled WGS sequence"/>
</dbReference>
<feature type="chain" id="PRO_5002533718" evidence="1">
    <location>
        <begin position="19"/>
        <end position="229"/>
    </location>
</feature>
<proteinExistence type="predicted"/>
<comment type="caution">
    <text evidence="2">The sequence shown here is derived from an EMBL/GenBank/DDBJ whole genome shotgun (WGS) entry which is preliminary data.</text>
</comment>
<evidence type="ECO:0000313" key="2">
    <source>
        <dbReference type="EMBL" id="KKQ69551.1"/>
    </source>
</evidence>
<keyword evidence="1" id="KW-0732">Signal</keyword>
<accession>A0A0G0MX92</accession>
<reference evidence="2 3" key="1">
    <citation type="journal article" date="2015" name="Nature">
        <title>rRNA introns, odd ribosomes, and small enigmatic genomes across a large radiation of phyla.</title>
        <authorList>
            <person name="Brown C.T."/>
            <person name="Hug L.A."/>
            <person name="Thomas B.C."/>
            <person name="Sharon I."/>
            <person name="Castelle C.J."/>
            <person name="Singh A."/>
            <person name="Wilkins M.J."/>
            <person name="Williams K.H."/>
            <person name="Banfield J.F."/>
        </authorList>
    </citation>
    <scope>NUCLEOTIDE SEQUENCE [LARGE SCALE GENOMIC DNA]</scope>
</reference>
<sequence>MKTLVIIFVLFLANPVHAVWNENSEYQANKTRFQVYLKLLSQVEMINDGVDNKFVKITAKYIFNNCWENNQGPILKKNNDMSDFWNAVNIYYESAQTLFRINFSKIIDKSSMGYAADYTAKHFALEVVFAILDHYGSDEYKKHIARTSLDIQGKIIRNEDIYPIDLLNTEKTNAYFLGASLSDDEKYYKALMVWLRCYFLAIEQTAITENDVFCEKMEYVKYAVDSKIL</sequence>
<dbReference type="EMBL" id="LBUU01000013">
    <property type="protein sequence ID" value="KKQ69551.1"/>
    <property type="molecule type" value="Genomic_DNA"/>
</dbReference>
<feature type="signal peptide" evidence="1">
    <location>
        <begin position="1"/>
        <end position="18"/>
    </location>
</feature>
<protein>
    <submittedName>
        <fullName evidence="2">Uncharacterized protein</fullName>
    </submittedName>
</protein>
<organism evidence="2 3">
    <name type="scientific">Candidatus Falkowbacteria bacterium GW2011_GWE1_38_31</name>
    <dbReference type="NCBI Taxonomy" id="1618638"/>
    <lineage>
        <taxon>Bacteria</taxon>
        <taxon>Candidatus Falkowiibacteriota</taxon>
    </lineage>
</organism>
<evidence type="ECO:0000256" key="1">
    <source>
        <dbReference type="SAM" id="SignalP"/>
    </source>
</evidence>
<gene>
    <name evidence="2" type="ORF">US91_C0013G0019</name>
</gene>
<name>A0A0G0MX92_9BACT</name>
<dbReference type="AlphaFoldDB" id="A0A0G0MX92"/>
<evidence type="ECO:0000313" key="3">
    <source>
        <dbReference type="Proteomes" id="UP000034022"/>
    </source>
</evidence>